<keyword evidence="1" id="KW-0472">Membrane</keyword>
<feature type="transmembrane region" description="Helical" evidence="1">
    <location>
        <begin position="52"/>
        <end position="81"/>
    </location>
</feature>
<evidence type="ECO:0000256" key="1">
    <source>
        <dbReference type="SAM" id="Phobius"/>
    </source>
</evidence>
<accession>A0ABT9Z316</accession>
<gene>
    <name evidence="2" type="ORF">J2S02_003003</name>
</gene>
<evidence type="ECO:0000313" key="3">
    <source>
        <dbReference type="Proteomes" id="UP001232245"/>
    </source>
</evidence>
<dbReference type="EMBL" id="JAUSTZ010000006">
    <property type="protein sequence ID" value="MDQ0226658.1"/>
    <property type="molecule type" value="Genomic_DNA"/>
</dbReference>
<sequence length="118" mass="13078">MKKFGLFILGGVAAIVLLSNLAPMIALALSLTVMYFSYKGFMKTDSTFTKILLAIIGVVALFASASNLPAVIGVVAIYVLYVVYKKWNKKPEVEKVSNESDDPFTNFEKEWNQLKGNY</sequence>
<reference evidence="2 3" key="1">
    <citation type="submission" date="2023-07" db="EMBL/GenBank/DDBJ databases">
        <title>Genomic Encyclopedia of Type Strains, Phase IV (KMG-IV): sequencing the most valuable type-strain genomes for metagenomic binning, comparative biology and taxonomic classification.</title>
        <authorList>
            <person name="Goeker M."/>
        </authorList>
    </citation>
    <scope>NUCLEOTIDE SEQUENCE [LARGE SCALE GENOMIC DNA]</scope>
    <source>
        <strain evidence="2 3">DSM 17723</strain>
    </source>
</reference>
<evidence type="ECO:0000313" key="2">
    <source>
        <dbReference type="EMBL" id="MDQ0226658.1"/>
    </source>
</evidence>
<dbReference type="RefSeq" id="WP_095300300.1">
    <property type="nucleotide sequence ID" value="NZ_CADEPK010000031.1"/>
</dbReference>
<comment type="caution">
    <text evidence="2">The sequence shown here is derived from an EMBL/GenBank/DDBJ whole genome shotgun (WGS) entry which is preliminary data.</text>
</comment>
<protein>
    <submittedName>
        <fullName evidence="2">Lia operon protein LiaI</fullName>
    </submittedName>
</protein>
<keyword evidence="1" id="KW-1133">Transmembrane helix</keyword>
<dbReference type="Proteomes" id="UP001232245">
    <property type="component" value="Unassembled WGS sequence"/>
</dbReference>
<proteinExistence type="predicted"/>
<keyword evidence="1" id="KW-0812">Transmembrane</keyword>
<organism evidence="2 3">
    <name type="scientific">Metabacillus niabensis</name>
    <dbReference type="NCBI Taxonomy" id="324854"/>
    <lineage>
        <taxon>Bacteria</taxon>
        <taxon>Bacillati</taxon>
        <taxon>Bacillota</taxon>
        <taxon>Bacilli</taxon>
        <taxon>Bacillales</taxon>
        <taxon>Bacillaceae</taxon>
        <taxon>Metabacillus</taxon>
    </lineage>
</organism>
<name>A0ABT9Z316_9BACI</name>
<keyword evidence="3" id="KW-1185">Reference proteome</keyword>